<dbReference type="Pfam" id="PF26059">
    <property type="entry name" value="DUF8020"/>
    <property type="match status" value="1"/>
</dbReference>
<comment type="caution">
    <text evidence="4">The sequence shown here is derived from an EMBL/GenBank/DDBJ whole genome shotgun (WGS) entry which is preliminary data.</text>
</comment>
<dbReference type="Proteomes" id="UP000321424">
    <property type="component" value="Unassembled WGS sequence"/>
</dbReference>
<dbReference type="EMBL" id="BJXA01000078">
    <property type="protein sequence ID" value="GEM42856.1"/>
    <property type="molecule type" value="Genomic_DNA"/>
</dbReference>
<feature type="domain" description="DUF8020" evidence="3">
    <location>
        <begin position="63"/>
        <end position="137"/>
    </location>
</feature>
<accession>A0A511MS44</accession>
<feature type="signal peptide" evidence="2">
    <location>
        <begin position="1"/>
        <end position="35"/>
    </location>
</feature>
<evidence type="ECO:0000259" key="3">
    <source>
        <dbReference type="Pfam" id="PF26059"/>
    </source>
</evidence>
<keyword evidence="1" id="KW-0812">Transmembrane</keyword>
<evidence type="ECO:0000313" key="5">
    <source>
        <dbReference type="Proteomes" id="UP000321424"/>
    </source>
</evidence>
<sequence length="235" mass="23874">MVIGGGRETEMFHKTVRKILTVVLPFAVVASLANAGTASATDYAAQQTRWAESLTATGNEQGVEYKTTTAPDLKSISTELNSGKFTLAADSSTVRVESTTGAKVTEFPMTLKTVAGNTVSLAPQVSADGKTLVVTPQVTPEAAAELKNVTATGDLKPIATNPDAQNHDPVANGLAAGALVGLGIAAILCIPAVLAFVIGYFACVVASGISYVVFAAVIGAILGAAAPHVIPQVLP</sequence>
<proteinExistence type="predicted"/>
<keyword evidence="1" id="KW-1133">Transmembrane helix</keyword>
<dbReference type="InterPro" id="IPR058333">
    <property type="entry name" value="DUF8020"/>
</dbReference>
<keyword evidence="5" id="KW-1185">Reference proteome</keyword>
<feature type="transmembrane region" description="Helical" evidence="1">
    <location>
        <begin position="174"/>
        <end position="202"/>
    </location>
</feature>
<gene>
    <name evidence="4" type="ORF">NN4_73750</name>
</gene>
<feature type="chain" id="PRO_5039296735" description="DUF8020 domain-containing protein" evidence="2">
    <location>
        <begin position="36"/>
        <end position="235"/>
    </location>
</feature>
<keyword evidence="2" id="KW-0732">Signal</keyword>
<evidence type="ECO:0000256" key="2">
    <source>
        <dbReference type="SAM" id="SignalP"/>
    </source>
</evidence>
<evidence type="ECO:0000313" key="4">
    <source>
        <dbReference type="EMBL" id="GEM42856.1"/>
    </source>
</evidence>
<feature type="transmembrane region" description="Helical" evidence="1">
    <location>
        <begin position="209"/>
        <end position="230"/>
    </location>
</feature>
<evidence type="ECO:0000256" key="1">
    <source>
        <dbReference type="SAM" id="Phobius"/>
    </source>
</evidence>
<reference evidence="4 5" key="1">
    <citation type="submission" date="2019-07" db="EMBL/GenBank/DDBJ databases">
        <title>Whole genome shotgun sequence of Nocardia ninae NBRC 108245.</title>
        <authorList>
            <person name="Hosoyama A."/>
            <person name="Uohara A."/>
            <person name="Ohji S."/>
            <person name="Ichikawa N."/>
        </authorList>
    </citation>
    <scope>NUCLEOTIDE SEQUENCE [LARGE SCALE GENOMIC DNA]</scope>
    <source>
        <strain evidence="4 5">NBRC 108245</strain>
    </source>
</reference>
<organism evidence="4 5">
    <name type="scientific">Nocardia ninae NBRC 108245</name>
    <dbReference type="NCBI Taxonomy" id="1210091"/>
    <lineage>
        <taxon>Bacteria</taxon>
        <taxon>Bacillati</taxon>
        <taxon>Actinomycetota</taxon>
        <taxon>Actinomycetes</taxon>
        <taxon>Mycobacteriales</taxon>
        <taxon>Nocardiaceae</taxon>
        <taxon>Nocardia</taxon>
    </lineage>
</organism>
<keyword evidence="1" id="KW-0472">Membrane</keyword>
<name>A0A511MS44_9NOCA</name>
<dbReference type="AlphaFoldDB" id="A0A511MS44"/>
<protein>
    <recommendedName>
        <fullName evidence="3">DUF8020 domain-containing protein</fullName>
    </recommendedName>
</protein>